<feature type="transmembrane region" description="Helical" evidence="2">
    <location>
        <begin position="59"/>
        <end position="84"/>
    </location>
</feature>
<keyword evidence="2" id="KW-0812">Transmembrane</keyword>
<name>A0AAD4LGS0_9AGAM</name>
<feature type="region of interest" description="Disordered" evidence="1">
    <location>
        <begin position="140"/>
        <end position="173"/>
    </location>
</feature>
<keyword evidence="2" id="KW-0472">Membrane</keyword>
<sequence>MAQSLQSSVTVGATPPLAVPGPTSPPISSILPLLSSAFTTGLSTISYISGFFRTISYSLFSPLLVIIPVGYYLLSPIIISAQLLFDTFVGMPYRAAVYVLQAVYPIYAFLGVACLSGIIIGLGARQIVSLIGWGLLGGEAPSTQRSGSPPRPRPPRKSSISRGKRRVTVKAED</sequence>
<keyword evidence="2" id="KW-1133">Transmembrane helix</keyword>
<organism evidence="3 4">
    <name type="scientific">Lactarius akahatsu</name>
    <dbReference type="NCBI Taxonomy" id="416441"/>
    <lineage>
        <taxon>Eukaryota</taxon>
        <taxon>Fungi</taxon>
        <taxon>Dikarya</taxon>
        <taxon>Basidiomycota</taxon>
        <taxon>Agaricomycotina</taxon>
        <taxon>Agaricomycetes</taxon>
        <taxon>Russulales</taxon>
        <taxon>Russulaceae</taxon>
        <taxon>Lactarius</taxon>
    </lineage>
</organism>
<keyword evidence="4" id="KW-1185">Reference proteome</keyword>
<feature type="transmembrane region" description="Helical" evidence="2">
    <location>
        <begin position="104"/>
        <end position="124"/>
    </location>
</feature>
<accession>A0AAD4LGS0</accession>
<gene>
    <name evidence="3" type="ORF">EDB92DRAFT_1863504</name>
</gene>
<feature type="transmembrane region" description="Helical" evidence="2">
    <location>
        <begin position="30"/>
        <end position="52"/>
    </location>
</feature>
<evidence type="ECO:0000256" key="2">
    <source>
        <dbReference type="SAM" id="Phobius"/>
    </source>
</evidence>
<evidence type="ECO:0000313" key="4">
    <source>
        <dbReference type="Proteomes" id="UP001201163"/>
    </source>
</evidence>
<dbReference type="EMBL" id="JAKELL010000029">
    <property type="protein sequence ID" value="KAH8990838.1"/>
    <property type="molecule type" value="Genomic_DNA"/>
</dbReference>
<reference evidence="3" key="1">
    <citation type="submission" date="2022-01" db="EMBL/GenBank/DDBJ databases">
        <title>Comparative genomics reveals a dynamic genome evolution in the ectomycorrhizal milk-cap (Lactarius) mushrooms.</title>
        <authorList>
            <consortium name="DOE Joint Genome Institute"/>
            <person name="Lebreton A."/>
            <person name="Tang N."/>
            <person name="Kuo A."/>
            <person name="LaButti K."/>
            <person name="Drula E."/>
            <person name="Barry K."/>
            <person name="Clum A."/>
            <person name="Lipzen A."/>
            <person name="Mousain D."/>
            <person name="Ng V."/>
            <person name="Wang R."/>
            <person name="Wang X."/>
            <person name="Dai Y."/>
            <person name="Henrissat B."/>
            <person name="Grigoriev I.V."/>
            <person name="Guerin-Laguette A."/>
            <person name="Yu F."/>
            <person name="Martin F.M."/>
        </authorList>
    </citation>
    <scope>NUCLEOTIDE SEQUENCE</scope>
    <source>
        <strain evidence="3">QP</strain>
    </source>
</reference>
<feature type="compositionally biased region" description="Basic residues" evidence="1">
    <location>
        <begin position="162"/>
        <end position="173"/>
    </location>
</feature>
<protein>
    <submittedName>
        <fullName evidence="3">Uncharacterized protein</fullName>
    </submittedName>
</protein>
<dbReference type="AlphaFoldDB" id="A0AAD4LGS0"/>
<proteinExistence type="predicted"/>
<evidence type="ECO:0000313" key="3">
    <source>
        <dbReference type="EMBL" id="KAH8990838.1"/>
    </source>
</evidence>
<dbReference type="Proteomes" id="UP001201163">
    <property type="component" value="Unassembled WGS sequence"/>
</dbReference>
<evidence type="ECO:0000256" key="1">
    <source>
        <dbReference type="SAM" id="MobiDB-lite"/>
    </source>
</evidence>
<comment type="caution">
    <text evidence="3">The sequence shown here is derived from an EMBL/GenBank/DDBJ whole genome shotgun (WGS) entry which is preliminary data.</text>
</comment>